<evidence type="ECO:0000256" key="1">
    <source>
        <dbReference type="SAM" id="Phobius"/>
    </source>
</evidence>
<dbReference type="OrthoDB" id="3541028at2"/>
<keyword evidence="1" id="KW-1133">Transmembrane helix</keyword>
<evidence type="ECO:0000313" key="2">
    <source>
        <dbReference type="EMBL" id="SDQ61077.1"/>
    </source>
</evidence>
<sequence length="195" mass="21792">MSTIRDVWAEPGGRVVLTFTAEGYAADQETWEDRWERRSKRLFPMKRLVIALGVTFVLALSIRGVIGALSEALVFPTAVVAVLFFLYFAIGMILRTLPEYVGFIGFLLAIVTFPLLVIPAYRRLLLRTKPPAHERRGFVHAGRIGRAEASGDGEETTVTLWFTDGAWIRYTARGPAGRELLARFRHLLGDRISAG</sequence>
<keyword evidence="3" id="KW-1185">Reference proteome</keyword>
<protein>
    <submittedName>
        <fullName evidence="2">Uncharacterized protein</fullName>
    </submittedName>
</protein>
<feature type="transmembrane region" description="Helical" evidence="1">
    <location>
        <begin position="48"/>
        <end position="66"/>
    </location>
</feature>
<organism evidence="2 3">
    <name type="scientific">Thermostaphylospora chromogena</name>
    <dbReference type="NCBI Taxonomy" id="35622"/>
    <lineage>
        <taxon>Bacteria</taxon>
        <taxon>Bacillati</taxon>
        <taxon>Actinomycetota</taxon>
        <taxon>Actinomycetes</taxon>
        <taxon>Streptosporangiales</taxon>
        <taxon>Thermomonosporaceae</taxon>
        <taxon>Thermostaphylospora</taxon>
    </lineage>
</organism>
<gene>
    <name evidence="2" type="ORF">SAMN04489764_1374</name>
</gene>
<reference evidence="2 3" key="1">
    <citation type="submission" date="2016-10" db="EMBL/GenBank/DDBJ databases">
        <authorList>
            <person name="de Groot N.N."/>
        </authorList>
    </citation>
    <scope>NUCLEOTIDE SEQUENCE [LARGE SCALE GENOMIC DNA]</scope>
    <source>
        <strain evidence="2 3">DSM 43794</strain>
    </source>
</reference>
<dbReference type="Proteomes" id="UP000217103">
    <property type="component" value="Unassembled WGS sequence"/>
</dbReference>
<dbReference type="AlphaFoldDB" id="A0A1H1CA41"/>
<dbReference type="EMBL" id="FNKK01000002">
    <property type="protein sequence ID" value="SDQ61077.1"/>
    <property type="molecule type" value="Genomic_DNA"/>
</dbReference>
<keyword evidence="1" id="KW-0812">Transmembrane</keyword>
<keyword evidence="1" id="KW-0472">Membrane</keyword>
<dbReference type="RefSeq" id="WP_093258276.1">
    <property type="nucleotide sequence ID" value="NZ_FNKK01000002.1"/>
</dbReference>
<accession>A0A1H1CA41</accession>
<proteinExistence type="predicted"/>
<evidence type="ECO:0000313" key="3">
    <source>
        <dbReference type="Proteomes" id="UP000217103"/>
    </source>
</evidence>
<feature type="transmembrane region" description="Helical" evidence="1">
    <location>
        <begin position="73"/>
        <end position="94"/>
    </location>
</feature>
<name>A0A1H1CA41_9ACTN</name>
<feature type="transmembrane region" description="Helical" evidence="1">
    <location>
        <begin position="100"/>
        <end position="121"/>
    </location>
</feature>